<comment type="caution">
    <text evidence="1">The sequence shown here is derived from an EMBL/GenBank/DDBJ whole genome shotgun (WGS) entry which is preliminary data.</text>
</comment>
<accession>A0ABT0PJQ9</accession>
<protein>
    <submittedName>
        <fullName evidence="1">Uncharacterized protein</fullName>
    </submittedName>
</protein>
<dbReference type="EMBL" id="JAMFLX010000015">
    <property type="protein sequence ID" value="MCL6270703.1"/>
    <property type="molecule type" value="Genomic_DNA"/>
</dbReference>
<gene>
    <name evidence="1" type="ORF">M3P05_12290</name>
</gene>
<dbReference type="RefSeq" id="WP_249699970.1">
    <property type="nucleotide sequence ID" value="NZ_JAMFLX010000015.1"/>
</dbReference>
<organism evidence="1 2">
    <name type="scientific">Parendozoicomonas callyspongiae</name>
    <dbReference type="NCBI Taxonomy" id="2942213"/>
    <lineage>
        <taxon>Bacteria</taxon>
        <taxon>Pseudomonadati</taxon>
        <taxon>Pseudomonadota</taxon>
        <taxon>Gammaproteobacteria</taxon>
        <taxon>Oceanospirillales</taxon>
        <taxon>Endozoicomonadaceae</taxon>
        <taxon>Parendozoicomonas</taxon>
    </lineage>
</organism>
<keyword evidence="2" id="KW-1185">Reference proteome</keyword>
<dbReference type="Proteomes" id="UP001203338">
    <property type="component" value="Unassembled WGS sequence"/>
</dbReference>
<evidence type="ECO:0000313" key="1">
    <source>
        <dbReference type="EMBL" id="MCL6270703.1"/>
    </source>
</evidence>
<reference evidence="1 2" key="1">
    <citation type="submission" date="2022-05" db="EMBL/GenBank/DDBJ databases">
        <authorList>
            <person name="Park J.-S."/>
        </authorList>
    </citation>
    <scope>NUCLEOTIDE SEQUENCE [LARGE SCALE GENOMIC DNA]</scope>
    <source>
        <strain evidence="1 2">2012CJ34-2</strain>
    </source>
</reference>
<name>A0ABT0PJQ9_9GAMM</name>
<proteinExistence type="predicted"/>
<sequence>MKRVTNLLAKITYRLTSFLLLVVLTALPTSLFAAWQVKSFATGSFKHHIAAAGTNRHNAELDLFCDNFDTRIAAALYLPDQRFMQREIIKVNMRVDKQQLWSFDAMRHSMSVVIPEVPEQLLIQLAKGNRVLITYPVAKNKNKTEQFTLRSSAKTLSSLKSNCSSL</sequence>
<evidence type="ECO:0000313" key="2">
    <source>
        <dbReference type="Proteomes" id="UP001203338"/>
    </source>
</evidence>